<comment type="similarity">
    <text evidence="8">Belongs to the glycoside-pentoside-hexuronide (GPH) cation symporter transporter (TC 2.A.2) family.</text>
</comment>
<keyword evidence="6 15" id="KW-1133">Transmembrane helix</keyword>
<evidence type="ECO:0000256" key="13">
    <source>
        <dbReference type="ARBA" id="ARBA00077093"/>
    </source>
</evidence>
<evidence type="ECO:0000256" key="12">
    <source>
        <dbReference type="ARBA" id="ARBA00072435"/>
    </source>
</evidence>
<dbReference type="Pfam" id="PF07690">
    <property type="entry name" value="MFS_1"/>
    <property type="match status" value="1"/>
</dbReference>
<evidence type="ECO:0000256" key="6">
    <source>
        <dbReference type="ARBA" id="ARBA00022989"/>
    </source>
</evidence>
<accession>A0A1A8JYH7</accession>
<comment type="catalytic activity">
    <reaction evidence="9">
        <text>D-galactose(in) + H(+)(in) = D-galactose(out) + H(+)(out)</text>
        <dbReference type="Rhea" id="RHEA:29019"/>
        <dbReference type="ChEBI" id="CHEBI:4139"/>
        <dbReference type="ChEBI" id="CHEBI:15378"/>
    </reaction>
</comment>
<gene>
    <name evidence="16" type="primary">SLC45A1</name>
</gene>
<evidence type="ECO:0000256" key="11">
    <source>
        <dbReference type="ARBA" id="ARBA00057104"/>
    </source>
</evidence>
<dbReference type="FunFam" id="1.20.1250.20:FF:000069">
    <property type="entry name" value="Solute carrier family 45 member 4"/>
    <property type="match status" value="1"/>
</dbReference>
<dbReference type="GO" id="GO:0005356">
    <property type="term" value="F:D-glucose:proton symporter activity"/>
    <property type="evidence" value="ECO:0007669"/>
    <property type="project" value="UniProtKB-ARBA"/>
</dbReference>
<protein>
    <recommendedName>
        <fullName evidence="12">Proton-associated sugar transporter A</fullName>
    </recommendedName>
    <alternativeName>
        <fullName evidence="13">Solute carrier family 45 member 1</fullName>
    </alternativeName>
</protein>
<keyword evidence="5" id="KW-0769">Symport</keyword>
<feature type="transmembrane region" description="Helical" evidence="15">
    <location>
        <begin position="131"/>
        <end position="152"/>
    </location>
</feature>
<feature type="transmembrane region" description="Helical" evidence="15">
    <location>
        <begin position="164"/>
        <end position="181"/>
    </location>
</feature>
<feature type="transmembrane region" description="Helical" evidence="15">
    <location>
        <begin position="635"/>
        <end position="655"/>
    </location>
</feature>
<reference evidence="16" key="1">
    <citation type="submission" date="2016-05" db="EMBL/GenBank/DDBJ databases">
        <authorList>
            <person name="Lavstsen T."/>
            <person name="Jespersen J.S."/>
        </authorList>
    </citation>
    <scope>NUCLEOTIDE SEQUENCE</scope>
    <source>
        <tissue evidence="16">Brain</tissue>
    </source>
</reference>
<dbReference type="AlphaFoldDB" id="A0A1A8JYH7"/>
<feature type="region of interest" description="Disordered" evidence="14">
    <location>
        <begin position="298"/>
        <end position="339"/>
    </location>
</feature>
<evidence type="ECO:0000256" key="7">
    <source>
        <dbReference type="ARBA" id="ARBA00023136"/>
    </source>
</evidence>
<feature type="compositionally biased region" description="Pro residues" evidence="14">
    <location>
        <begin position="66"/>
        <end position="75"/>
    </location>
</feature>
<dbReference type="FunFam" id="1.20.1250.20:FF:000120">
    <property type="entry name" value="Solute carrier family 45, member 1"/>
    <property type="match status" value="1"/>
</dbReference>
<feature type="transmembrane region" description="Helical" evidence="15">
    <location>
        <begin position="735"/>
        <end position="757"/>
    </location>
</feature>
<dbReference type="Gene3D" id="1.20.1250.20">
    <property type="entry name" value="MFS general substrate transporter like domains"/>
    <property type="match status" value="2"/>
</dbReference>
<feature type="transmembrane region" description="Helical" evidence="15">
    <location>
        <begin position="276"/>
        <end position="296"/>
    </location>
</feature>
<evidence type="ECO:0000256" key="1">
    <source>
        <dbReference type="ARBA" id="ARBA00004141"/>
    </source>
</evidence>
<feature type="region of interest" description="Disordered" evidence="14">
    <location>
        <begin position="1"/>
        <end position="79"/>
    </location>
</feature>
<feature type="compositionally biased region" description="Polar residues" evidence="14">
    <location>
        <begin position="457"/>
        <end position="495"/>
    </location>
</feature>
<dbReference type="PANTHER" id="PTHR19432:SF6">
    <property type="entry name" value="PROTON-ASSOCIATED SUGAR TRANSPORTER A"/>
    <property type="match status" value="1"/>
</dbReference>
<dbReference type="GO" id="GO:1904659">
    <property type="term" value="P:D-glucose transmembrane transport"/>
    <property type="evidence" value="ECO:0007669"/>
    <property type="project" value="UniProtKB-ARBA"/>
</dbReference>
<keyword evidence="4 15" id="KW-0812">Transmembrane</keyword>
<evidence type="ECO:0000256" key="3">
    <source>
        <dbReference type="ARBA" id="ARBA00022553"/>
    </source>
</evidence>
<keyword evidence="7 15" id="KW-0472">Membrane</keyword>
<sequence length="830" mass="89411">MSSPGMGTPSDPLLASPGGRLSTAQEGIWRSSLPKTASFPTSTTRHLSHRANNFQRQPKRRKLIRPSPPPPPNTPCPLDQLDLSELPPRRTFQELLFNGCILFGIEFSYAMETAYVTPVLLQMGLPDQFYSLVWFISPILGFLVQPLIGAWSDRCTSRFGRRRPFIFALAVGALVGLTLVLNGRDMGGVLADTATNHKWGIILTVCGVVLMDFSADSADNPSHAYMMDVCSPEDQDRGLNIHALLAGLGGGFGYIVGGINWDQTQFGRSMGGQLRVIYLFTCVTLVFATAMTLISIPERPLPKSQPNKNSSKNHLKSPSLPLPPSPPVPPGVTLGPDEENEEGLYSYSFSKSHPGNSDPLAHSCSANARLCVGLTSPISPLSPLTPKYGSFISRDSSLTGINEFASSLGTSYIDRVLIDCYTGQQTPPALAYSSITVPLPPGDSPPASSQGGGNPPAEQTQADVGSCSAGESQDAEGSQSEVDAQTQKGQVSAESQPGAGLHRGSTAGILKRPQSLALMEEPTATQIVGLDNGRRRTVTFSQQVANILLNGVRYESDLSENVETGESQMSMKLLCIAIYRMPPSLRSLCTNHFLGWLSFEGMLLFYTDFMGEVVFEGDPKAPHDSEAYQRYNAGVSMGCWGMCIYAFSAAFYSAILEKLEERFSLRTLYFFAYLAFGLGTGLATLSTNLYVVLSLCVTYGVLFSSLCTLPYSLLCEYYQSPQFCGSSEEGTRRGMGVDISLLSCQYFLAQILVSVAMGPLTSLVGGAQGVMYFASLMSFVGCLYSSLCVVYQLPPPEGRGEVETGALLTKPLHSVYLTTTLNATHPHASA</sequence>
<evidence type="ECO:0000256" key="5">
    <source>
        <dbReference type="ARBA" id="ARBA00022847"/>
    </source>
</evidence>
<dbReference type="InterPro" id="IPR036259">
    <property type="entry name" value="MFS_trans_sf"/>
</dbReference>
<feature type="transmembrane region" description="Helical" evidence="15">
    <location>
        <begin position="691"/>
        <end position="714"/>
    </location>
</feature>
<dbReference type="PANTHER" id="PTHR19432">
    <property type="entry name" value="SUGAR TRANSPORTER"/>
    <property type="match status" value="1"/>
</dbReference>
<comment type="catalytic activity">
    <reaction evidence="10">
        <text>D-glucose(out) + H(+)(out) = D-glucose(in) + H(+)(in)</text>
        <dbReference type="Rhea" id="RHEA:69556"/>
        <dbReference type="ChEBI" id="CHEBI:4167"/>
        <dbReference type="ChEBI" id="CHEBI:15378"/>
    </reaction>
</comment>
<evidence type="ECO:0000256" key="14">
    <source>
        <dbReference type="SAM" id="MobiDB-lite"/>
    </source>
</evidence>
<dbReference type="EMBL" id="HAEE01005175">
    <property type="protein sequence ID" value="SBR25195.1"/>
    <property type="molecule type" value="Transcribed_RNA"/>
</dbReference>
<evidence type="ECO:0000256" key="9">
    <source>
        <dbReference type="ARBA" id="ARBA00050544"/>
    </source>
</evidence>
<dbReference type="GO" id="GO:0008506">
    <property type="term" value="F:sucrose:proton symporter activity"/>
    <property type="evidence" value="ECO:0007669"/>
    <property type="project" value="TreeGrafter"/>
</dbReference>
<evidence type="ECO:0000256" key="4">
    <source>
        <dbReference type="ARBA" id="ARBA00022692"/>
    </source>
</evidence>
<feature type="compositionally biased region" description="Polar residues" evidence="14">
    <location>
        <begin position="33"/>
        <end position="56"/>
    </location>
</feature>
<feature type="transmembrane region" description="Helical" evidence="15">
    <location>
        <begin position="667"/>
        <end position="685"/>
    </location>
</feature>
<comment type="subcellular location">
    <subcellularLocation>
        <location evidence="1">Membrane</location>
        <topology evidence="1">Multi-pass membrane protein</topology>
    </subcellularLocation>
</comment>
<keyword evidence="2" id="KW-0813">Transport</keyword>
<feature type="compositionally biased region" description="Low complexity" evidence="14">
    <location>
        <begin position="306"/>
        <end position="319"/>
    </location>
</feature>
<feature type="transmembrane region" description="Helical" evidence="15">
    <location>
        <begin position="95"/>
        <end position="111"/>
    </location>
</feature>
<feature type="region of interest" description="Disordered" evidence="14">
    <location>
        <begin position="432"/>
        <end position="506"/>
    </location>
</feature>
<evidence type="ECO:0000256" key="2">
    <source>
        <dbReference type="ARBA" id="ARBA00022448"/>
    </source>
</evidence>
<dbReference type="SUPFAM" id="SSF103473">
    <property type="entry name" value="MFS general substrate transporter"/>
    <property type="match status" value="1"/>
</dbReference>
<evidence type="ECO:0000256" key="10">
    <source>
        <dbReference type="ARBA" id="ARBA00052884"/>
    </source>
</evidence>
<dbReference type="GO" id="GO:0016020">
    <property type="term" value="C:membrane"/>
    <property type="evidence" value="ECO:0007669"/>
    <property type="project" value="UniProtKB-SubCell"/>
</dbReference>
<feature type="compositionally biased region" description="Pro residues" evidence="14">
    <location>
        <begin position="320"/>
        <end position="330"/>
    </location>
</feature>
<keyword evidence="3" id="KW-0597">Phosphoprotein</keyword>
<name>A0A1A8JYH7_NOTKU</name>
<reference evidence="16" key="2">
    <citation type="submission" date="2016-06" db="EMBL/GenBank/DDBJ databases">
        <title>The genome of a short-lived fish provides insights into sex chromosome evolution and the genetic control of aging.</title>
        <authorList>
            <person name="Reichwald K."/>
            <person name="Felder M."/>
            <person name="Petzold A."/>
            <person name="Koch P."/>
            <person name="Groth M."/>
            <person name="Platzer M."/>
        </authorList>
    </citation>
    <scope>NUCLEOTIDE SEQUENCE</scope>
    <source>
        <tissue evidence="16">Brain</tissue>
    </source>
</reference>
<organism evidence="16">
    <name type="scientific">Nothobranchius kuhntae</name>
    <name type="common">Beira killifish</name>
    <dbReference type="NCBI Taxonomy" id="321403"/>
    <lineage>
        <taxon>Eukaryota</taxon>
        <taxon>Metazoa</taxon>
        <taxon>Chordata</taxon>
        <taxon>Craniata</taxon>
        <taxon>Vertebrata</taxon>
        <taxon>Euteleostomi</taxon>
        <taxon>Actinopterygii</taxon>
        <taxon>Neopterygii</taxon>
        <taxon>Teleostei</taxon>
        <taxon>Neoteleostei</taxon>
        <taxon>Acanthomorphata</taxon>
        <taxon>Ovalentaria</taxon>
        <taxon>Atherinomorphae</taxon>
        <taxon>Cyprinodontiformes</taxon>
        <taxon>Nothobranchiidae</taxon>
        <taxon>Nothobranchius</taxon>
    </lineage>
</organism>
<evidence type="ECO:0000256" key="15">
    <source>
        <dbReference type="SAM" id="Phobius"/>
    </source>
</evidence>
<evidence type="ECO:0000256" key="8">
    <source>
        <dbReference type="ARBA" id="ARBA00038193"/>
    </source>
</evidence>
<comment type="function">
    <text evidence="11">Proton-associated glucose transporter in the brain.</text>
</comment>
<feature type="transmembrane region" description="Helical" evidence="15">
    <location>
        <begin position="769"/>
        <end position="791"/>
    </location>
</feature>
<evidence type="ECO:0000313" key="16">
    <source>
        <dbReference type="EMBL" id="SBR25195.1"/>
    </source>
</evidence>
<dbReference type="InterPro" id="IPR011701">
    <property type="entry name" value="MFS"/>
</dbReference>
<proteinExistence type="inferred from homology"/>
<feature type="transmembrane region" description="Helical" evidence="15">
    <location>
        <begin position="239"/>
        <end position="256"/>
    </location>
</feature>